<feature type="transmembrane region" description="Helical" evidence="1">
    <location>
        <begin position="247"/>
        <end position="267"/>
    </location>
</feature>
<evidence type="ECO:0000256" key="1">
    <source>
        <dbReference type="SAM" id="Phobius"/>
    </source>
</evidence>
<keyword evidence="3" id="KW-1185">Reference proteome</keyword>
<keyword evidence="1" id="KW-0472">Membrane</keyword>
<dbReference type="EMBL" id="JBHUME010000005">
    <property type="protein sequence ID" value="MFD2611978.1"/>
    <property type="molecule type" value="Genomic_DNA"/>
</dbReference>
<dbReference type="Proteomes" id="UP001597541">
    <property type="component" value="Unassembled WGS sequence"/>
</dbReference>
<dbReference type="PANTHER" id="PTHR39177">
    <property type="entry name" value="ABC TRANSPORTER PERMEASE YTRC-RELATED"/>
    <property type="match status" value="1"/>
</dbReference>
<feature type="transmembrane region" description="Helical" evidence="1">
    <location>
        <begin position="185"/>
        <end position="208"/>
    </location>
</feature>
<dbReference type="InterPro" id="IPR023264">
    <property type="entry name" value="ABC_transptr_acetoin_YtrC/YtrD"/>
</dbReference>
<keyword evidence="1" id="KW-0812">Transmembrane</keyword>
<dbReference type="RefSeq" id="WP_377601113.1">
    <property type="nucleotide sequence ID" value="NZ_JBHUME010000005.1"/>
</dbReference>
<feature type="transmembrane region" description="Helical" evidence="1">
    <location>
        <begin position="119"/>
        <end position="140"/>
    </location>
</feature>
<feature type="transmembrane region" description="Helical" evidence="1">
    <location>
        <begin position="287"/>
        <end position="305"/>
    </location>
</feature>
<feature type="transmembrane region" description="Helical" evidence="1">
    <location>
        <begin position="317"/>
        <end position="336"/>
    </location>
</feature>
<sequence>MWNKLAWNRALWSKDYKQAKFLLWMLPVITFLFMGFSTYFSLLAIDDDTLKWRLADLEDGVYQLSAITNNEAMLRVALAIVVILLAALLIGGERRGSMNDFSFSLPYTRSELFFSKWKIGAVFLIASVLVNVLIDIGFTLASKFAPYLELGYYMKETGSMTIALLALFTFALVVGTFTGNWITQVVLTGIFSVFPFGFYFICTYGFMIHAPAVRAARWNIEDNPLFIFASNMSLGIHILDYTPLEHIYAWVPVVMILILLPLGAWIYERNKIENNGKMVIFPIIEPVLKWGVVVCCGLTGGMFFEGISYGDMNKAEYYTGFLLAAAAAYLVMRFVIRRRFRERS</sequence>
<dbReference type="PRINTS" id="PR02026">
    <property type="entry name" value="YTRCYTRDABC"/>
</dbReference>
<feature type="transmembrane region" description="Helical" evidence="1">
    <location>
        <begin position="72"/>
        <end position="91"/>
    </location>
</feature>
<protein>
    <submittedName>
        <fullName evidence="2">ABC transporter permease subunit</fullName>
    </submittedName>
</protein>
<accession>A0ABW5P9V1</accession>
<evidence type="ECO:0000313" key="3">
    <source>
        <dbReference type="Proteomes" id="UP001597541"/>
    </source>
</evidence>
<name>A0ABW5P9V1_9BACL</name>
<feature type="transmembrane region" description="Helical" evidence="1">
    <location>
        <begin position="21"/>
        <end position="45"/>
    </location>
</feature>
<reference evidence="3" key="1">
    <citation type="journal article" date="2019" name="Int. J. Syst. Evol. Microbiol.">
        <title>The Global Catalogue of Microorganisms (GCM) 10K type strain sequencing project: providing services to taxonomists for standard genome sequencing and annotation.</title>
        <authorList>
            <consortium name="The Broad Institute Genomics Platform"/>
            <consortium name="The Broad Institute Genome Sequencing Center for Infectious Disease"/>
            <person name="Wu L."/>
            <person name="Ma J."/>
        </authorList>
    </citation>
    <scope>NUCLEOTIDE SEQUENCE [LARGE SCALE GENOMIC DNA]</scope>
    <source>
        <strain evidence="3">KCTC 3950</strain>
    </source>
</reference>
<dbReference type="InterPro" id="IPR053046">
    <property type="entry name" value="ABC-5_transporter"/>
</dbReference>
<evidence type="ECO:0000313" key="2">
    <source>
        <dbReference type="EMBL" id="MFD2611978.1"/>
    </source>
</evidence>
<gene>
    <name evidence="2" type="ORF">ACFSUF_06005</name>
</gene>
<dbReference type="PANTHER" id="PTHR39177:SF1">
    <property type="entry name" value="ABC TRANSPORTER PERMEASE YTRC-RELATED"/>
    <property type="match status" value="1"/>
</dbReference>
<comment type="caution">
    <text evidence="2">The sequence shown here is derived from an EMBL/GenBank/DDBJ whole genome shotgun (WGS) entry which is preliminary data.</text>
</comment>
<keyword evidence="1" id="KW-1133">Transmembrane helix</keyword>
<proteinExistence type="predicted"/>
<organism evidence="2 3">
    <name type="scientific">Paenibacillus gansuensis</name>
    <dbReference type="NCBI Taxonomy" id="306542"/>
    <lineage>
        <taxon>Bacteria</taxon>
        <taxon>Bacillati</taxon>
        <taxon>Bacillota</taxon>
        <taxon>Bacilli</taxon>
        <taxon>Bacillales</taxon>
        <taxon>Paenibacillaceae</taxon>
        <taxon>Paenibacillus</taxon>
    </lineage>
</organism>
<feature type="transmembrane region" description="Helical" evidence="1">
    <location>
        <begin position="160"/>
        <end position="178"/>
    </location>
</feature>